<accession>A0A2Y9AYX4</accession>
<dbReference type="EMBL" id="QGDJ01000009">
    <property type="protein sequence ID" value="PWJ16257.1"/>
    <property type="molecule type" value="Genomic_DNA"/>
</dbReference>
<gene>
    <name evidence="1" type="ORF">BCF38_109142</name>
    <name evidence="2" type="ORF">SAMN05421539_109142</name>
</gene>
<protein>
    <recommendedName>
        <fullName evidence="5">Hpt domain-containing protein</fullName>
    </recommendedName>
</protein>
<evidence type="ECO:0008006" key="5">
    <source>
        <dbReference type="Google" id="ProtNLM"/>
    </source>
</evidence>
<evidence type="ECO:0000313" key="4">
    <source>
        <dbReference type="Proteomes" id="UP000251571"/>
    </source>
</evidence>
<reference evidence="2 4" key="1">
    <citation type="submission" date="2016-10" db="EMBL/GenBank/DDBJ databases">
        <authorList>
            <person name="Cai Z."/>
        </authorList>
    </citation>
    <scope>NUCLEOTIDE SEQUENCE [LARGE SCALE GENOMIC DNA]</scope>
    <source>
        <strain evidence="2 4">DSM 25227</strain>
    </source>
</reference>
<dbReference type="AlphaFoldDB" id="A0A2Y9AYX4"/>
<dbReference type="Proteomes" id="UP000245839">
    <property type="component" value="Unassembled WGS sequence"/>
</dbReference>
<keyword evidence="3" id="KW-1185">Reference proteome</keyword>
<evidence type="ECO:0000313" key="2">
    <source>
        <dbReference type="EMBL" id="SSA49336.1"/>
    </source>
</evidence>
<dbReference type="Proteomes" id="UP000251571">
    <property type="component" value="Unassembled WGS sequence"/>
</dbReference>
<dbReference type="SUPFAM" id="SSF47226">
    <property type="entry name" value="Histidine-containing phosphotransfer domain, HPT domain"/>
    <property type="match status" value="1"/>
</dbReference>
<dbReference type="GO" id="GO:0000160">
    <property type="term" value="P:phosphorelay signal transduction system"/>
    <property type="evidence" value="ECO:0007669"/>
    <property type="project" value="InterPro"/>
</dbReference>
<sequence length="87" mass="9483">MRAVLEIFRIEADQVIRAIETPLDDEGHAKAIHFLRSGALNLGLTSFAGQTEDLANIPREGRAKCGKILRQALDLSLSKIDLLNATA</sequence>
<dbReference type="InterPro" id="IPR036641">
    <property type="entry name" value="HPT_dom_sf"/>
</dbReference>
<organism evidence="2 4">
    <name type="scientific">Jannaschia seohaensis</name>
    <dbReference type="NCBI Taxonomy" id="475081"/>
    <lineage>
        <taxon>Bacteria</taxon>
        <taxon>Pseudomonadati</taxon>
        <taxon>Pseudomonadota</taxon>
        <taxon>Alphaproteobacteria</taxon>
        <taxon>Rhodobacterales</taxon>
        <taxon>Roseobacteraceae</taxon>
        <taxon>Jannaschia</taxon>
    </lineage>
</organism>
<evidence type="ECO:0000313" key="3">
    <source>
        <dbReference type="Proteomes" id="UP000245839"/>
    </source>
</evidence>
<dbReference type="EMBL" id="UETC01000009">
    <property type="protein sequence ID" value="SSA49336.1"/>
    <property type="molecule type" value="Genomic_DNA"/>
</dbReference>
<evidence type="ECO:0000313" key="1">
    <source>
        <dbReference type="EMBL" id="PWJ16257.1"/>
    </source>
</evidence>
<reference evidence="1 3" key="2">
    <citation type="submission" date="2018-03" db="EMBL/GenBank/DDBJ databases">
        <title>Genomic Encyclopedia of Archaeal and Bacterial Type Strains, Phase II (KMG-II): from individual species to whole genera.</title>
        <authorList>
            <person name="Goeker M."/>
        </authorList>
    </citation>
    <scope>NUCLEOTIDE SEQUENCE [LARGE SCALE GENOMIC DNA]</scope>
    <source>
        <strain evidence="1 3">DSM 25227</strain>
    </source>
</reference>
<proteinExistence type="predicted"/>
<name>A0A2Y9AYX4_9RHOB</name>